<feature type="region of interest" description="Disordered" evidence="1">
    <location>
        <begin position="1"/>
        <end position="38"/>
    </location>
</feature>
<evidence type="ECO:0000256" key="1">
    <source>
        <dbReference type="SAM" id="MobiDB-lite"/>
    </source>
</evidence>
<proteinExistence type="predicted"/>
<accession>A0A0A8YVQ7</accession>
<feature type="compositionally biased region" description="Polar residues" evidence="1">
    <location>
        <begin position="1"/>
        <end position="11"/>
    </location>
</feature>
<dbReference type="AlphaFoldDB" id="A0A0A8YVQ7"/>
<reference evidence="2" key="1">
    <citation type="submission" date="2014-09" db="EMBL/GenBank/DDBJ databases">
        <authorList>
            <person name="Magalhaes I.L.F."/>
            <person name="Oliveira U."/>
            <person name="Santos F.R."/>
            <person name="Vidigal T.H.D.A."/>
            <person name="Brescovit A.D."/>
            <person name="Santos A.J."/>
        </authorList>
    </citation>
    <scope>NUCLEOTIDE SEQUENCE</scope>
    <source>
        <tissue evidence="2">Shoot tissue taken approximately 20 cm above the soil surface</tissue>
    </source>
</reference>
<sequence>MNQSPLSNPSTYPAPRSQIRATHPNHPDPNTSLENSKH</sequence>
<dbReference type="EMBL" id="GBRH01271208">
    <property type="protein sequence ID" value="JAD26687.1"/>
    <property type="molecule type" value="Transcribed_RNA"/>
</dbReference>
<name>A0A0A8YVQ7_ARUDO</name>
<evidence type="ECO:0000313" key="2">
    <source>
        <dbReference type="EMBL" id="JAD26687.1"/>
    </source>
</evidence>
<reference evidence="2" key="2">
    <citation type="journal article" date="2015" name="Data Brief">
        <title>Shoot transcriptome of the giant reed, Arundo donax.</title>
        <authorList>
            <person name="Barrero R.A."/>
            <person name="Guerrero F.D."/>
            <person name="Moolhuijzen P."/>
            <person name="Goolsby J.A."/>
            <person name="Tidwell J."/>
            <person name="Bellgard S.E."/>
            <person name="Bellgard M.I."/>
        </authorList>
    </citation>
    <scope>NUCLEOTIDE SEQUENCE</scope>
    <source>
        <tissue evidence="2">Shoot tissue taken approximately 20 cm above the soil surface</tissue>
    </source>
</reference>
<protein>
    <submittedName>
        <fullName evidence="2">Uncharacterized protein</fullName>
    </submittedName>
</protein>
<organism evidence="2">
    <name type="scientific">Arundo donax</name>
    <name type="common">Giant reed</name>
    <name type="synonym">Donax arundinaceus</name>
    <dbReference type="NCBI Taxonomy" id="35708"/>
    <lineage>
        <taxon>Eukaryota</taxon>
        <taxon>Viridiplantae</taxon>
        <taxon>Streptophyta</taxon>
        <taxon>Embryophyta</taxon>
        <taxon>Tracheophyta</taxon>
        <taxon>Spermatophyta</taxon>
        <taxon>Magnoliopsida</taxon>
        <taxon>Liliopsida</taxon>
        <taxon>Poales</taxon>
        <taxon>Poaceae</taxon>
        <taxon>PACMAD clade</taxon>
        <taxon>Arundinoideae</taxon>
        <taxon>Arundineae</taxon>
        <taxon>Arundo</taxon>
    </lineage>
</organism>
<feature type="compositionally biased region" description="Polar residues" evidence="1">
    <location>
        <begin position="28"/>
        <end position="38"/>
    </location>
</feature>